<sequence length="46" mass="5420">MYTPQKTVSQTVMQLKWKRAFIITQLTQFGPSQHYGHAGRIMLKLR</sequence>
<reference evidence="1" key="1">
    <citation type="submission" date="2014-09" db="EMBL/GenBank/DDBJ databases">
        <authorList>
            <person name="Magalhaes I.L.F."/>
            <person name="Oliveira U."/>
            <person name="Santos F.R."/>
            <person name="Vidigal T.H.D.A."/>
            <person name="Brescovit A.D."/>
            <person name="Santos A.J."/>
        </authorList>
    </citation>
    <scope>NUCLEOTIDE SEQUENCE</scope>
    <source>
        <tissue evidence="1">Shoot tissue taken approximately 20 cm above the soil surface</tissue>
    </source>
</reference>
<proteinExistence type="predicted"/>
<evidence type="ECO:0000313" key="1">
    <source>
        <dbReference type="EMBL" id="JAE35546.1"/>
    </source>
</evidence>
<name>A0A0A9HL17_ARUDO</name>
<dbReference type="EMBL" id="GBRH01162350">
    <property type="protein sequence ID" value="JAE35546.1"/>
    <property type="molecule type" value="Transcribed_RNA"/>
</dbReference>
<reference evidence="1" key="2">
    <citation type="journal article" date="2015" name="Data Brief">
        <title>Shoot transcriptome of the giant reed, Arundo donax.</title>
        <authorList>
            <person name="Barrero R.A."/>
            <person name="Guerrero F.D."/>
            <person name="Moolhuijzen P."/>
            <person name="Goolsby J.A."/>
            <person name="Tidwell J."/>
            <person name="Bellgard S.E."/>
            <person name="Bellgard M.I."/>
        </authorList>
    </citation>
    <scope>NUCLEOTIDE SEQUENCE</scope>
    <source>
        <tissue evidence="1">Shoot tissue taken approximately 20 cm above the soil surface</tissue>
    </source>
</reference>
<dbReference type="AlphaFoldDB" id="A0A0A9HL17"/>
<accession>A0A0A9HL17</accession>
<organism evidence="1">
    <name type="scientific">Arundo donax</name>
    <name type="common">Giant reed</name>
    <name type="synonym">Donax arundinaceus</name>
    <dbReference type="NCBI Taxonomy" id="35708"/>
    <lineage>
        <taxon>Eukaryota</taxon>
        <taxon>Viridiplantae</taxon>
        <taxon>Streptophyta</taxon>
        <taxon>Embryophyta</taxon>
        <taxon>Tracheophyta</taxon>
        <taxon>Spermatophyta</taxon>
        <taxon>Magnoliopsida</taxon>
        <taxon>Liliopsida</taxon>
        <taxon>Poales</taxon>
        <taxon>Poaceae</taxon>
        <taxon>PACMAD clade</taxon>
        <taxon>Arundinoideae</taxon>
        <taxon>Arundineae</taxon>
        <taxon>Arundo</taxon>
    </lineage>
</organism>
<protein>
    <submittedName>
        <fullName evidence="1">Uncharacterized protein</fullName>
    </submittedName>
</protein>